<organism evidence="2 3">
    <name type="scientific">Mesobacillus selenatarsenatis (strain DSM 18680 / JCM 14380 / FERM P-15431 / SF-1)</name>
    <dbReference type="NCBI Taxonomy" id="1321606"/>
    <lineage>
        <taxon>Bacteria</taxon>
        <taxon>Bacillati</taxon>
        <taxon>Bacillota</taxon>
        <taxon>Bacilli</taxon>
        <taxon>Bacillales</taxon>
        <taxon>Bacillaceae</taxon>
        <taxon>Mesobacillus</taxon>
    </lineage>
</organism>
<dbReference type="SMART" id="SM00260">
    <property type="entry name" value="CheW"/>
    <property type="match status" value="1"/>
</dbReference>
<dbReference type="EMBL" id="BASE01000119">
    <property type="protein sequence ID" value="GAM16358.1"/>
    <property type="molecule type" value="Genomic_DNA"/>
</dbReference>
<dbReference type="PANTHER" id="PTHR22617:SF23">
    <property type="entry name" value="CHEMOTAXIS PROTEIN CHEW"/>
    <property type="match status" value="1"/>
</dbReference>
<dbReference type="AlphaFoldDB" id="A0A0A8X8X3"/>
<reference evidence="2 3" key="1">
    <citation type="submission" date="2013-06" db="EMBL/GenBank/DDBJ databases">
        <title>Whole genome shotgun sequence of Bacillus selenatarsenatis SF-1.</title>
        <authorList>
            <person name="Kuroda M."/>
            <person name="Sei K."/>
            <person name="Yamashita M."/>
            <person name="Ike M."/>
        </authorList>
    </citation>
    <scope>NUCLEOTIDE SEQUENCE [LARGE SCALE GENOMIC DNA]</scope>
    <source>
        <strain evidence="2 3">SF-1</strain>
    </source>
</reference>
<dbReference type="GO" id="GO:0006935">
    <property type="term" value="P:chemotaxis"/>
    <property type="evidence" value="ECO:0007669"/>
    <property type="project" value="InterPro"/>
</dbReference>
<comment type="caution">
    <text evidence="2">The sequence shown here is derived from an EMBL/GenBank/DDBJ whole genome shotgun (WGS) entry which is preliminary data.</text>
</comment>
<dbReference type="STRING" id="1321606.SAMD00020551_4548"/>
<dbReference type="InterPro" id="IPR002545">
    <property type="entry name" value="CheW-lke_dom"/>
</dbReference>
<dbReference type="SUPFAM" id="SSF50341">
    <property type="entry name" value="CheW-like"/>
    <property type="match status" value="1"/>
</dbReference>
<dbReference type="PROSITE" id="PS50851">
    <property type="entry name" value="CHEW"/>
    <property type="match status" value="1"/>
</dbReference>
<proteinExistence type="predicted"/>
<keyword evidence="3" id="KW-1185">Reference proteome</keyword>
<feature type="domain" description="CheW-like" evidence="1">
    <location>
        <begin position="4"/>
        <end position="143"/>
    </location>
</feature>
<sequence length="160" mass="18279">MAESNKTVVFQAGNEEYAFPILYVVSIEKMEGMTTIPHMPDYVTGITKVRGELIPVIDLEKVLYNRDIQVEEKTRLIVIETAELSIGALVRDAKEILEIPAENLKQPGLIAYQKTSFITGVANFDKRMIMLIDPQRLIQTLEGIKEIKEYMQNQKQELHN</sequence>
<evidence type="ECO:0000313" key="2">
    <source>
        <dbReference type="EMBL" id="GAM16358.1"/>
    </source>
</evidence>
<dbReference type="PANTHER" id="PTHR22617">
    <property type="entry name" value="CHEMOTAXIS SENSOR HISTIDINE KINASE-RELATED"/>
    <property type="match status" value="1"/>
</dbReference>
<dbReference type="GO" id="GO:0007165">
    <property type="term" value="P:signal transduction"/>
    <property type="evidence" value="ECO:0007669"/>
    <property type="project" value="InterPro"/>
</dbReference>
<dbReference type="Proteomes" id="UP000031014">
    <property type="component" value="Unassembled WGS sequence"/>
</dbReference>
<dbReference type="Gene3D" id="2.40.50.180">
    <property type="entry name" value="CheA-289, Domain 4"/>
    <property type="match status" value="1"/>
</dbReference>
<dbReference type="InterPro" id="IPR036061">
    <property type="entry name" value="CheW-like_dom_sf"/>
</dbReference>
<dbReference type="InterPro" id="IPR039315">
    <property type="entry name" value="CheW"/>
</dbReference>
<accession>A0A0A8X8X3</accession>
<evidence type="ECO:0000259" key="1">
    <source>
        <dbReference type="PROSITE" id="PS50851"/>
    </source>
</evidence>
<name>A0A0A8X8X3_MESS1</name>
<dbReference type="Gene3D" id="2.30.30.40">
    <property type="entry name" value="SH3 Domains"/>
    <property type="match status" value="1"/>
</dbReference>
<evidence type="ECO:0000313" key="3">
    <source>
        <dbReference type="Proteomes" id="UP000031014"/>
    </source>
</evidence>
<gene>
    <name evidence="2" type="ORF">SAMD00020551_4548</name>
</gene>
<dbReference type="RefSeq" id="WP_041967961.1">
    <property type="nucleotide sequence ID" value="NZ_BASE01000119.1"/>
</dbReference>
<protein>
    <submittedName>
        <fullName evidence="2">Positive regulator of CheA protein activity (CheW)</fullName>
    </submittedName>
</protein>
<dbReference type="GO" id="GO:0005829">
    <property type="term" value="C:cytosol"/>
    <property type="evidence" value="ECO:0007669"/>
    <property type="project" value="TreeGrafter"/>
</dbReference>
<dbReference type="OrthoDB" id="9787997at2"/>
<dbReference type="Pfam" id="PF01584">
    <property type="entry name" value="CheW"/>
    <property type="match status" value="1"/>
</dbReference>